<dbReference type="AlphaFoldDB" id="A0A8S1EIC4"/>
<feature type="signal peptide" evidence="2">
    <location>
        <begin position="1"/>
        <end position="20"/>
    </location>
</feature>
<comment type="caution">
    <text evidence="3">The sequence shown here is derived from an EMBL/GenBank/DDBJ whole genome shotgun (WGS) entry which is preliminary data.</text>
</comment>
<keyword evidence="1" id="KW-0175">Coiled coil</keyword>
<reference evidence="3 4" key="1">
    <citation type="submission" date="2020-04" db="EMBL/GenBank/DDBJ databases">
        <authorList>
            <person name="Laetsch R D."/>
            <person name="Stevens L."/>
            <person name="Kumar S."/>
            <person name="Blaxter L. M."/>
        </authorList>
    </citation>
    <scope>NUCLEOTIDE SEQUENCE [LARGE SCALE GENOMIC DNA]</scope>
</reference>
<evidence type="ECO:0000313" key="3">
    <source>
        <dbReference type="EMBL" id="CAB3399947.1"/>
    </source>
</evidence>
<accession>A0A8S1EIC4</accession>
<feature type="chain" id="PRO_5035813830" evidence="2">
    <location>
        <begin position="21"/>
        <end position="94"/>
    </location>
</feature>
<dbReference type="EMBL" id="CADEPM010000002">
    <property type="protein sequence ID" value="CAB3399947.1"/>
    <property type="molecule type" value="Genomic_DNA"/>
</dbReference>
<organism evidence="3 4">
    <name type="scientific">Caenorhabditis bovis</name>
    <dbReference type="NCBI Taxonomy" id="2654633"/>
    <lineage>
        <taxon>Eukaryota</taxon>
        <taxon>Metazoa</taxon>
        <taxon>Ecdysozoa</taxon>
        <taxon>Nematoda</taxon>
        <taxon>Chromadorea</taxon>
        <taxon>Rhabditida</taxon>
        <taxon>Rhabditina</taxon>
        <taxon>Rhabditomorpha</taxon>
        <taxon>Rhabditoidea</taxon>
        <taxon>Rhabditidae</taxon>
        <taxon>Peloderinae</taxon>
        <taxon>Caenorhabditis</taxon>
    </lineage>
</organism>
<protein>
    <submittedName>
        <fullName evidence="3">Uncharacterized protein</fullName>
    </submittedName>
</protein>
<proteinExistence type="predicted"/>
<evidence type="ECO:0000256" key="1">
    <source>
        <dbReference type="SAM" id="Coils"/>
    </source>
</evidence>
<evidence type="ECO:0000256" key="2">
    <source>
        <dbReference type="SAM" id="SignalP"/>
    </source>
</evidence>
<keyword evidence="4" id="KW-1185">Reference proteome</keyword>
<feature type="coiled-coil region" evidence="1">
    <location>
        <begin position="49"/>
        <end position="76"/>
    </location>
</feature>
<evidence type="ECO:0000313" key="4">
    <source>
        <dbReference type="Proteomes" id="UP000494206"/>
    </source>
</evidence>
<dbReference type="OrthoDB" id="5776814at2759"/>
<dbReference type="Proteomes" id="UP000494206">
    <property type="component" value="Unassembled WGS sequence"/>
</dbReference>
<sequence>MSSMAKCIAVLFAIILFANAIPLVDRQTESFTPMHKRLSNAALIRLIMRNREAELAQNLKRDAKRADLERRSLDDDFSNCFLSPVQCMLPSSRK</sequence>
<name>A0A8S1EIC4_9PELO</name>
<keyword evidence="2" id="KW-0732">Signal</keyword>
<gene>
    <name evidence="3" type="ORF">CBOVIS_LOCUS2985</name>
</gene>